<dbReference type="Pfam" id="PF03466">
    <property type="entry name" value="LysR_substrate"/>
    <property type="match status" value="1"/>
</dbReference>
<protein>
    <submittedName>
        <fullName evidence="6">LysR family transcriptional regulator</fullName>
    </submittedName>
</protein>
<comment type="caution">
    <text evidence="6">The sequence shown here is derived from an EMBL/GenBank/DDBJ whole genome shotgun (WGS) entry which is preliminary data.</text>
</comment>
<sequence>MPARSERKRIPSLKAIRVFEAAAHHLSFTRAADELSVSQGAVSHQIKLLEENLGVRVFIRGSKGISLTPQGMLLKETCKRALDEISETLSLIRKTRDTKTLNVSAGPFFALKVIAPRISDFMNENPGLQLHLNNVRSSASSPGPNDVFIEYCEEAPAGTHSFELLREKLVPVCSRDLIESVSEPMDLLRRPDITRLNYRDLKDWETWLGQENIETGGTHPNLVFDDQHTIIEVVRSGQGIALADRSLIDQDVKAGRIFVISESYIRPPLSYKFVCAEDIIAATSYVDVFRKWLMDEISEIQMRSESS</sequence>
<evidence type="ECO:0000259" key="5">
    <source>
        <dbReference type="PROSITE" id="PS50931"/>
    </source>
</evidence>
<organism evidence="6 7">
    <name type="scientific">Stappia taiwanensis</name>
    <dbReference type="NCBI Taxonomy" id="992267"/>
    <lineage>
        <taxon>Bacteria</taxon>
        <taxon>Pseudomonadati</taxon>
        <taxon>Pseudomonadota</taxon>
        <taxon>Alphaproteobacteria</taxon>
        <taxon>Hyphomicrobiales</taxon>
        <taxon>Stappiaceae</taxon>
        <taxon>Stappia</taxon>
    </lineage>
</organism>
<proteinExistence type="inferred from homology"/>
<dbReference type="GO" id="GO:0006351">
    <property type="term" value="P:DNA-templated transcription"/>
    <property type="evidence" value="ECO:0007669"/>
    <property type="project" value="TreeGrafter"/>
</dbReference>
<evidence type="ECO:0000313" key="6">
    <source>
        <dbReference type="EMBL" id="MBA4613920.1"/>
    </source>
</evidence>
<dbReference type="Proteomes" id="UP000559404">
    <property type="component" value="Unassembled WGS sequence"/>
</dbReference>
<keyword evidence="2" id="KW-0805">Transcription regulation</keyword>
<accession>A0A838Y506</accession>
<dbReference type="InterPro" id="IPR005119">
    <property type="entry name" value="LysR_subst-bd"/>
</dbReference>
<keyword evidence="3" id="KW-0238">DNA-binding</keyword>
<dbReference type="Pfam" id="PF00126">
    <property type="entry name" value="HTH_1"/>
    <property type="match status" value="1"/>
</dbReference>
<dbReference type="InterPro" id="IPR036388">
    <property type="entry name" value="WH-like_DNA-bd_sf"/>
</dbReference>
<keyword evidence="4" id="KW-0804">Transcription</keyword>
<dbReference type="PANTHER" id="PTHR30537:SF74">
    <property type="entry name" value="HTH-TYPE TRANSCRIPTIONAL REGULATOR TRPI"/>
    <property type="match status" value="1"/>
</dbReference>
<dbReference type="SUPFAM" id="SSF53850">
    <property type="entry name" value="Periplasmic binding protein-like II"/>
    <property type="match status" value="1"/>
</dbReference>
<dbReference type="InterPro" id="IPR058163">
    <property type="entry name" value="LysR-type_TF_proteobact-type"/>
</dbReference>
<dbReference type="Gene3D" id="1.10.10.10">
    <property type="entry name" value="Winged helix-like DNA-binding domain superfamily/Winged helix DNA-binding domain"/>
    <property type="match status" value="1"/>
</dbReference>
<dbReference type="PANTHER" id="PTHR30537">
    <property type="entry name" value="HTH-TYPE TRANSCRIPTIONAL REGULATOR"/>
    <property type="match status" value="1"/>
</dbReference>
<keyword evidence="7" id="KW-1185">Reference proteome</keyword>
<name>A0A838Y506_9HYPH</name>
<gene>
    <name evidence="6" type="ORF">H1W37_19865</name>
</gene>
<evidence type="ECO:0000313" key="7">
    <source>
        <dbReference type="Proteomes" id="UP000559404"/>
    </source>
</evidence>
<dbReference type="InterPro" id="IPR036390">
    <property type="entry name" value="WH_DNA-bd_sf"/>
</dbReference>
<dbReference type="FunFam" id="1.10.10.10:FF:000001">
    <property type="entry name" value="LysR family transcriptional regulator"/>
    <property type="match status" value="1"/>
</dbReference>
<dbReference type="PRINTS" id="PR00039">
    <property type="entry name" value="HTHLYSR"/>
</dbReference>
<feature type="domain" description="HTH lysR-type" evidence="5">
    <location>
        <begin position="11"/>
        <end position="68"/>
    </location>
</feature>
<evidence type="ECO:0000256" key="3">
    <source>
        <dbReference type="ARBA" id="ARBA00023125"/>
    </source>
</evidence>
<dbReference type="GO" id="GO:0043565">
    <property type="term" value="F:sequence-specific DNA binding"/>
    <property type="evidence" value="ECO:0007669"/>
    <property type="project" value="TreeGrafter"/>
</dbReference>
<reference evidence="6 7" key="1">
    <citation type="submission" date="2020-07" db="EMBL/GenBank/DDBJ databases">
        <authorList>
            <person name="Li M."/>
        </authorList>
    </citation>
    <scope>NUCLEOTIDE SEQUENCE [LARGE SCALE GENOMIC DNA]</scope>
    <source>
        <strain evidence="6 7">DSM 23284</strain>
    </source>
</reference>
<evidence type="ECO:0000256" key="1">
    <source>
        <dbReference type="ARBA" id="ARBA00009437"/>
    </source>
</evidence>
<dbReference type="PROSITE" id="PS50931">
    <property type="entry name" value="HTH_LYSR"/>
    <property type="match status" value="1"/>
</dbReference>
<dbReference type="SUPFAM" id="SSF46785">
    <property type="entry name" value="Winged helix' DNA-binding domain"/>
    <property type="match status" value="1"/>
</dbReference>
<reference evidence="6 7" key="2">
    <citation type="submission" date="2020-08" db="EMBL/GenBank/DDBJ databases">
        <title>Stappia taiwanensis sp. nov., isolated from a coastal thermal spring.</title>
        <authorList>
            <person name="Kampfer P."/>
        </authorList>
    </citation>
    <scope>NUCLEOTIDE SEQUENCE [LARGE SCALE GENOMIC DNA]</scope>
    <source>
        <strain evidence="6 7">DSM 23284</strain>
    </source>
</reference>
<evidence type="ECO:0000256" key="4">
    <source>
        <dbReference type="ARBA" id="ARBA00023163"/>
    </source>
</evidence>
<dbReference type="AlphaFoldDB" id="A0A838Y506"/>
<dbReference type="Gene3D" id="3.40.190.10">
    <property type="entry name" value="Periplasmic binding protein-like II"/>
    <property type="match status" value="2"/>
</dbReference>
<dbReference type="RefSeq" id="WP_181762117.1">
    <property type="nucleotide sequence ID" value="NZ_BMCR01000014.1"/>
</dbReference>
<evidence type="ECO:0000256" key="2">
    <source>
        <dbReference type="ARBA" id="ARBA00023015"/>
    </source>
</evidence>
<dbReference type="EMBL" id="JACEON010000030">
    <property type="protein sequence ID" value="MBA4613920.1"/>
    <property type="molecule type" value="Genomic_DNA"/>
</dbReference>
<dbReference type="GO" id="GO:0003700">
    <property type="term" value="F:DNA-binding transcription factor activity"/>
    <property type="evidence" value="ECO:0007669"/>
    <property type="project" value="InterPro"/>
</dbReference>
<dbReference type="InterPro" id="IPR000847">
    <property type="entry name" value="LysR_HTH_N"/>
</dbReference>
<comment type="similarity">
    <text evidence="1">Belongs to the LysR transcriptional regulatory family.</text>
</comment>